<dbReference type="InterPro" id="IPR008775">
    <property type="entry name" value="Phytyl_CoA_dOase-like"/>
</dbReference>
<dbReference type="PANTHER" id="PTHR20883:SF15">
    <property type="entry name" value="PHYTANOYL-COA DIOXYGENASE DOMAIN-CONTAINING PROTEIN 1"/>
    <property type="match status" value="1"/>
</dbReference>
<evidence type="ECO:0000256" key="3">
    <source>
        <dbReference type="ARBA" id="ARBA00023004"/>
    </source>
</evidence>
<comment type="cofactor">
    <cofactor evidence="1">
        <name>Fe cation</name>
        <dbReference type="ChEBI" id="CHEBI:24875"/>
    </cofactor>
</comment>
<organism evidence="5 6">
    <name type="scientific">Polarella glacialis</name>
    <name type="common">Dinoflagellate</name>
    <dbReference type="NCBI Taxonomy" id="89957"/>
    <lineage>
        <taxon>Eukaryota</taxon>
        <taxon>Sar</taxon>
        <taxon>Alveolata</taxon>
        <taxon>Dinophyceae</taxon>
        <taxon>Suessiales</taxon>
        <taxon>Suessiaceae</taxon>
        <taxon>Polarella</taxon>
    </lineage>
</organism>
<name>A0A813GYK9_POLGL</name>
<reference evidence="5" key="1">
    <citation type="submission" date="2021-02" db="EMBL/GenBank/DDBJ databases">
        <authorList>
            <person name="Dougan E. K."/>
            <person name="Rhodes N."/>
            <person name="Thang M."/>
            <person name="Chan C."/>
        </authorList>
    </citation>
    <scope>NUCLEOTIDE SEQUENCE</scope>
</reference>
<dbReference type="PANTHER" id="PTHR20883">
    <property type="entry name" value="PHYTANOYL-COA DIOXYGENASE DOMAIN CONTAINING 1"/>
    <property type="match status" value="1"/>
</dbReference>
<accession>A0A813GYK9</accession>
<dbReference type="Gene3D" id="1.25.10.10">
    <property type="entry name" value="Leucine-rich Repeat Variant"/>
    <property type="match status" value="1"/>
</dbReference>
<evidence type="ECO:0008006" key="7">
    <source>
        <dbReference type="Google" id="ProtNLM"/>
    </source>
</evidence>
<dbReference type="Gene3D" id="2.60.120.620">
    <property type="entry name" value="q2cbj1_9rhob like domain"/>
    <property type="match status" value="1"/>
</dbReference>
<protein>
    <recommendedName>
        <fullName evidence="7">Phytanoyl-CoA dioxygenase</fullName>
    </recommendedName>
</protein>
<evidence type="ECO:0000313" key="6">
    <source>
        <dbReference type="Proteomes" id="UP000626109"/>
    </source>
</evidence>
<dbReference type="GO" id="GO:0046872">
    <property type="term" value="F:metal ion binding"/>
    <property type="evidence" value="ECO:0007669"/>
    <property type="project" value="UniProtKB-KW"/>
</dbReference>
<gene>
    <name evidence="5" type="ORF">PGLA2088_LOCUS960</name>
</gene>
<evidence type="ECO:0000256" key="1">
    <source>
        <dbReference type="ARBA" id="ARBA00001962"/>
    </source>
</evidence>
<dbReference type="SUPFAM" id="SSF48371">
    <property type="entry name" value="ARM repeat"/>
    <property type="match status" value="1"/>
</dbReference>
<feature type="compositionally biased region" description="Low complexity" evidence="4">
    <location>
        <begin position="298"/>
        <end position="317"/>
    </location>
</feature>
<dbReference type="Pfam" id="PF05721">
    <property type="entry name" value="PhyH"/>
    <property type="match status" value="1"/>
</dbReference>
<evidence type="ECO:0000256" key="4">
    <source>
        <dbReference type="SAM" id="MobiDB-lite"/>
    </source>
</evidence>
<dbReference type="InterPro" id="IPR016024">
    <property type="entry name" value="ARM-type_fold"/>
</dbReference>
<feature type="non-terminal residue" evidence="5">
    <location>
        <position position="1"/>
    </location>
</feature>
<comment type="caution">
    <text evidence="5">The sequence shown here is derived from an EMBL/GenBank/DDBJ whole genome shotgun (WGS) entry which is preliminary data.</text>
</comment>
<feature type="region of interest" description="Disordered" evidence="4">
    <location>
        <begin position="297"/>
        <end position="320"/>
    </location>
</feature>
<dbReference type="SUPFAM" id="SSF51197">
    <property type="entry name" value="Clavaminate synthase-like"/>
    <property type="match status" value="1"/>
</dbReference>
<evidence type="ECO:0000313" key="5">
    <source>
        <dbReference type="EMBL" id="CAE8630345.1"/>
    </source>
</evidence>
<dbReference type="AlphaFoldDB" id="A0A813GYK9"/>
<evidence type="ECO:0000256" key="2">
    <source>
        <dbReference type="ARBA" id="ARBA00022723"/>
    </source>
</evidence>
<keyword evidence="3" id="KW-0408">Iron</keyword>
<dbReference type="InterPro" id="IPR011989">
    <property type="entry name" value="ARM-like"/>
</dbReference>
<proteinExistence type="predicted"/>
<dbReference type="EMBL" id="CAJNNW010000706">
    <property type="protein sequence ID" value="CAE8630345.1"/>
    <property type="molecule type" value="Genomic_DNA"/>
</dbReference>
<keyword evidence="2" id="KW-0479">Metal-binding</keyword>
<sequence length="566" mass="62273">MATGRELLSDEQVQRFIVEGYLELPPCGDGITSPGLAFHEGIFNAALALGPEAEARGNNILPELPELVNVFESPQCKGALTSLLGPGYMMHPHRFCHKSEPGRQEQRWHRDTYWGHHHARSHCPYWVMALYYPQNTPLELGPTGILPRSQYFNRDQGRGHEHFGNGSFTSAEVAARRCWDLQARSLACPAGTIILIHYDLWHAGTANVSEDCVRFMFKFQFSRMVSPTKAPCSWICQNRTAHWQRFLEDEAAATPTEASHSGLFHYDVHSSSEGLVPVWQGVWDWMCGAAAVRTDAHTNNNNNSSTNSNNNTNNNNNDDVHMDLADLVSRLKEGDDANEPRRVASAWQLGRLAAGQAGLIAEVLAELHLDSANACQARAVSQMLVAIGPSALPLLLECPLWRHSPAVVHALGRIVDCCCERSSRFAAQKVLSDYLYAGSNCDDVRNCAAEALGCTEEQAGAWTLLDVLAYDPVADVRATACHSLLRLLEAGCMDDCLEGVRAAMLAAQKGDDNRYVAAYAAEGAHRIDHKLEALKRGDRSAMAPAPVIRWCSHGDGWLASDRRLGD</sequence>
<dbReference type="Proteomes" id="UP000626109">
    <property type="component" value="Unassembled WGS sequence"/>
</dbReference>